<dbReference type="EMBL" id="AJWY01005712">
    <property type="protein sequence ID" value="EKC68884.1"/>
    <property type="molecule type" value="Genomic_DNA"/>
</dbReference>
<evidence type="ECO:0000313" key="1">
    <source>
        <dbReference type="EMBL" id="EKC68884.1"/>
    </source>
</evidence>
<feature type="non-terminal residue" evidence="1">
    <location>
        <position position="1"/>
    </location>
</feature>
<accession>K1TMP5</accession>
<feature type="non-terminal residue" evidence="1">
    <location>
        <position position="195"/>
    </location>
</feature>
<dbReference type="SUPFAM" id="SSF52266">
    <property type="entry name" value="SGNH hydrolase"/>
    <property type="match status" value="1"/>
</dbReference>
<protein>
    <submittedName>
        <fullName evidence="1">Rhamnogalacturonan acetylesterase</fullName>
    </submittedName>
</protein>
<dbReference type="AlphaFoldDB" id="K1TMP5"/>
<name>K1TMP5_9ZZZZ</name>
<comment type="caution">
    <text evidence="1">The sequence shown here is derived from an EMBL/GenBank/DDBJ whole genome shotgun (WGS) entry which is preliminary data.</text>
</comment>
<dbReference type="Gene3D" id="3.40.50.1110">
    <property type="entry name" value="SGNH hydrolase"/>
    <property type="match status" value="1"/>
</dbReference>
<proteinExistence type="predicted"/>
<dbReference type="InterPro" id="IPR036514">
    <property type="entry name" value="SGNH_hydro_sf"/>
</dbReference>
<organism evidence="1">
    <name type="scientific">human gut metagenome</name>
    <dbReference type="NCBI Taxonomy" id="408170"/>
    <lineage>
        <taxon>unclassified sequences</taxon>
        <taxon>metagenomes</taxon>
        <taxon>organismal metagenomes</taxon>
    </lineage>
</organism>
<reference evidence="1" key="1">
    <citation type="journal article" date="2013" name="Environ. Microbiol.">
        <title>Microbiota from the distal guts of lean and obese adolescents exhibit partial functional redundancy besides clear differences in community structure.</title>
        <authorList>
            <person name="Ferrer M."/>
            <person name="Ruiz A."/>
            <person name="Lanza F."/>
            <person name="Haange S.B."/>
            <person name="Oberbach A."/>
            <person name="Till H."/>
            <person name="Bargiela R."/>
            <person name="Campoy C."/>
            <person name="Segura M.T."/>
            <person name="Richter M."/>
            <person name="von Bergen M."/>
            <person name="Seifert J."/>
            <person name="Suarez A."/>
        </authorList>
    </citation>
    <scope>NUCLEOTIDE SEQUENCE</scope>
</reference>
<sequence>ADGESYMSGQNFGFKLNLTAGEVYEITAVYEGTIKCERVNSSLTGFERTKKTLESDTYKTAVFGDGVLDITFSGDGKLSSLTVEKVERTANSKPAWWTIGDSTVQQNGSWAYTLNNTLSDYPKLSNVISVFYNSGQAGRQHRSYYTEGLLNNVLCGIKSGDVVSISGMGTNDTSSTKDEFKEYNNIYIDAIKAMG</sequence>
<gene>
    <name evidence="1" type="ORF">LEA_08565</name>
</gene>